<keyword evidence="2" id="KW-1185">Reference proteome</keyword>
<dbReference type="RefSeq" id="WP_112238214.1">
    <property type="nucleotide sequence ID" value="NZ_QMCH01000003.1"/>
</dbReference>
<gene>
    <name evidence="1" type="ORF">DP176_07050</name>
</gene>
<sequence length="71" mass="8008">MNIEVKKPFKGRQRDAAGNFLGFAGIPRGGYFAKVHNNGFIEIVKSPSISVFISFDDFERMKNSQKIIDLD</sequence>
<name>A0ABX9F9K8_9BURK</name>
<accession>A0ABX9F9K8</accession>
<dbReference type="EMBL" id="QMCH01000003">
    <property type="protein sequence ID" value="RAZ42298.1"/>
    <property type="molecule type" value="Genomic_DNA"/>
</dbReference>
<organism evidence="1 2">
    <name type="scientific">Polynucleobacter paneuropaeus</name>
    <dbReference type="NCBI Taxonomy" id="2527775"/>
    <lineage>
        <taxon>Bacteria</taxon>
        <taxon>Pseudomonadati</taxon>
        <taxon>Pseudomonadota</taxon>
        <taxon>Betaproteobacteria</taxon>
        <taxon>Burkholderiales</taxon>
        <taxon>Burkholderiaceae</taxon>
        <taxon>Polynucleobacter</taxon>
    </lineage>
</organism>
<protein>
    <submittedName>
        <fullName evidence="1">Uncharacterized protein</fullName>
    </submittedName>
</protein>
<evidence type="ECO:0000313" key="2">
    <source>
        <dbReference type="Proteomes" id="UP000251072"/>
    </source>
</evidence>
<reference evidence="1 2" key="1">
    <citation type="submission" date="2018-06" db="EMBL/GenBank/DDBJ databases">
        <title>Genome of strain Polynucleobacter sp. FUKU-NW-11.</title>
        <authorList>
            <person name="Hahn M.W."/>
        </authorList>
    </citation>
    <scope>NUCLEOTIDE SEQUENCE [LARGE SCALE GENOMIC DNA]</scope>
    <source>
        <strain evidence="2">FUKU-NW11</strain>
    </source>
</reference>
<proteinExistence type="predicted"/>
<evidence type="ECO:0000313" key="1">
    <source>
        <dbReference type="EMBL" id="RAZ42298.1"/>
    </source>
</evidence>
<comment type="caution">
    <text evidence="1">The sequence shown here is derived from an EMBL/GenBank/DDBJ whole genome shotgun (WGS) entry which is preliminary data.</text>
</comment>
<dbReference type="Proteomes" id="UP000251072">
    <property type="component" value="Unassembled WGS sequence"/>
</dbReference>